<sequence>MFSLYQKANDEVEVSGIKYPLNASFDVMLKLIDLLKEERLSDINKLKLSIMLVFGRDTELSELSLETQAEAIRQVFDGYLKSSKNDKPVKRDLQGNVMPELDEEEKKVLYSINHDAEYIYASFMQAYGLDSLEQQGKLHWFKFKALLSGLPEDTKFEQVMSIRSWKKPSNSKNAHETQMKKLQEIYALPDTESEVT</sequence>
<evidence type="ECO:0000313" key="2">
    <source>
        <dbReference type="Proteomes" id="UP000054230"/>
    </source>
</evidence>
<dbReference type="EMBL" id="LKLP01000079">
    <property type="protein sequence ID" value="KSU09192.1"/>
    <property type="molecule type" value="Genomic_DNA"/>
</dbReference>
<gene>
    <name evidence="1" type="ORF">LMG8520_1505</name>
</gene>
<organism evidence="1 2">
    <name type="scientific">Lactococcus lactis subsp. lactis</name>
    <name type="common">Streptococcus lactis</name>
    <dbReference type="NCBI Taxonomy" id="1360"/>
    <lineage>
        <taxon>Bacteria</taxon>
        <taxon>Bacillati</taxon>
        <taxon>Bacillota</taxon>
        <taxon>Bacilli</taxon>
        <taxon>Lactobacillales</taxon>
        <taxon>Streptococcaceae</taxon>
        <taxon>Lactococcus</taxon>
    </lineage>
</organism>
<accession>A0A0V8D716</accession>
<reference evidence="2" key="1">
    <citation type="submission" date="2015-10" db="EMBL/GenBank/DDBJ databases">
        <title>Draft Genome Sequences of 11 Lactococcus lactis subspecies cremoris strains.</title>
        <authorList>
            <person name="Wels M."/>
            <person name="Backus L."/>
            <person name="Boekhorst J."/>
            <person name="Dijkstra A."/>
            <person name="Beerthuizen M."/>
            <person name="Kelly W."/>
            <person name="Siezen R."/>
            <person name="Bachmann H."/>
            <person name="Van Hijum S."/>
        </authorList>
    </citation>
    <scope>NUCLEOTIDE SEQUENCE [LARGE SCALE GENOMIC DNA]</scope>
    <source>
        <strain evidence="2">LMG8520</strain>
    </source>
</reference>
<protein>
    <submittedName>
        <fullName evidence="1">Phage protein</fullName>
    </submittedName>
</protein>
<name>A0A0V8D716_LACLL</name>
<proteinExistence type="predicted"/>
<dbReference type="AlphaFoldDB" id="A0A0V8D716"/>
<dbReference type="RefSeq" id="WP_058209849.1">
    <property type="nucleotide sequence ID" value="NZ_LKLP01000079.1"/>
</dbReference>
<dbReference type="Pfam" id="PF06854">
    <property type="entry name" value="Phage_Gp15"/>
    <property type="match status" value="1"/>
</dbReference>
<dbReference type="Proteomes" id="UP000054230">
    <property type="component" value="Unassembled WGS sequence"/>
</dbReference>
<dbReference type="PATRIC" id="fig|1360.106.peg.1619"/>
<dbReference type="InterPro" id="IPR009660">
    <property type="entry name" value="Phage_A500_Gp15"/>
</dbReference>
<comment type="caution">
    <text evidence="1">The sequence shown here is derived from an EMBL/GenBank/DDBJ whole genome shotgun (WGS) entry which is preliminary data.</text>
</comment>
<evidence type="ECO:0000313" key="1">
    <source>
        <dbReference type="EMBL" id="KSU09192.1"/>
    </source>
</evidence>